<evidence type="ECO:0008006" key="3">
    <source>
        <dbReference type="Google" id="ProtNLM"/>
    </source>
</evidence>
<reference evidence="1" key="3">
    <citation type="submission" date="2025-09" db="UniProtKB">
        <authorList>
            <consortium name="Ensembl"/>
        </authorList>
    </citation>
    <scope>IDENTIFICATION</scope>
</reference>
<dbReference type="Pfam" id="PF11092">
    <property type="entry name" value="Alveol-reg_P311"/>
    <property type="match status" value="1"/>
</dbReference>
<sequence length="79" mass="9033">MARHFLTCSEQENTAVFLVWSFWWINIENTANTTFSSPQGNLPISKEVNRKKSEAEGARLAPASGYGQHFTKINYLYSF</sequence>
<evidence type="ECO:0000313" key="1">
    <source>
        <dbReference type="Ensembl" id="ENSCPVP00000014736.1"/>
    </source>
</evidence>
<name>A0A8C3N2S4_GEOPR</name>
<dbReference type="Ensembl" id="ENSCPVT00000015393.2">
    <property type="protein sequence ID" value="ENSCPVP00000014736.1"/>
    <property type="gene ID" value="ENSCPVG00000010788.2"/>
</dbReference>
<dbReference type="Proteomes" id="UP000694382">
    <property type="component" value="Chromosome Z"/>
</dbReference>
<reference evidence="1" key="2">
    <citation type="submission" date="2025-08" db="UniProtKB">
        <authorList>
            <consortium name="Ensembl"/>
        </authorList>
    </citation>
    <scope>IDENTIFICATION</scope>
</reference>
<dbReference type="AlphaFoldDB" id="A0A8C3N2S4"/>
<accession>A0A8C3N2S4</accession>
<evidence type="ECO:0000313" key="2">
    <source>
        <dbReference type="Proteomes" id="UP000694382"/>
    </source>
</evidence>
<keyword evidence="2" id="KW-1185">Reference proteome</keyword>
<reference evidence="1" key="1">
    <citation type="submission" date="2020-02" db="EMBL/GenBank/DDBJ databases">
        <authorList>
            <person name="Enbody D E."/>
            <person name="Pettersson E M."/>
        </authorList>
    </citation>
    <scope>NUCLEOTIDE SEQUENCE [LARGE SCALE GENOMIC DNA]</scope>
</reference>
<dbReference type="InterPro" id="IPR024417">
    <property type="entry name" value="Neuronal_3.1"/>
</dbReference>
<proteinExistence type="predicted"/>
<protein>
    <recommendedName>
        <fullName evidence="3">Protein p311</fullName>
    </recommendedName>
</protein>
<organism evidence="1 2">
    <name type="scientific">Geospiza parvula</name>
    <name type="common">Small tree-finch</name>
    <name type="synonym">Camarhynchus parvulus</name>
    <dbReference type="NCBI Taxonomy" id="87175"/>
    <lineage>
        <taxon>Eukaryota</taxon>
        <taxon>Metazoa</taxon>
        <taxon>Chordata</taxon>
        <taxon>Craniata</taxon>
        <taxon>Vertebrata</taxon>
        <taxon>Euteleostomi</taxon>
        <taxon>Archelosauria</taxon>
        <taxon>Archosauria</taxon>
        <taxon>Dinosauria</taxon>
        <taxon>Saurischia</taxon>
        <taxon>Theropoda</taxon>
        <taxon>Coelurosauria</taxon>
        <taxon>Aves</taxon>
        <taxon>Neognathae</taxon>
        <taxon>Neoaves</taxon>
        <taxon>Telluraves</taxon>
        <taxon>Australaves</taxon>
        <taxon>Passeriformes</taxon>
        <taxon>Thraupidae</taxon>
        <taxon>Camarhynchus</taxon>
    </lineage>
</organism>